<proteinExistence type="predicted"/>
<keyword evidence="3" id="KW-1185">Reference proteome</keyword>
<feature type="non-terminal residue" evidence="2">
    <location>
        <position position="1"/>
    </location>
</feature>
<keyword evidence="1" id="KW-0472">Membrane</keyword>
<evidence type="ECO:0000313" key="2">
    <source>
        <dbReference type="EMBL" id="NWI14460.1"/>
    </source>
</evidence>
<comment type="caution">
    <text evidence="2">The sequence shown here is derived from an EMBL/GenBank/DDBJ whole genome shotgun (WGS) entry which is preliminary data.</text>
</comment>
<dbReference type="Proteomes" id="UP000545332">
    <property type="component" value="Unassembled WGS sequence"/>
</dbReference>
<name>A0A7K4KDQ8_9AVES</name>
<dbReference type="AlphaFoldDB" id="A0A7K4KDQ8"/>
<evidence type="ECO:0000256" key="1">
    <source>
        <dbReference type="SAM" id="Phobius"/>
    </source>
</evidence>
<feature type="transmembrane region" description="Helical" evidence="1">
    <location>
        <begin position="12"/>
        <end position="33"/>
    </location>
</feature>
<protein>
    <submittedName>
        <fullName evidence="2">F213A protein</fullName>
    </submittedName>
</protein>
<accession>A0A7K4KDQ8</accession>
<reference evidence="2 3" key="1">
    <citation type="submission" date="2019-09" db="EMBL/GenBank/DDBJ databases">
        <title>Bird 10,000 Genomes (B10K) Project - Family phase.</title>
        <authorList>
            <person name="Zhang G."/>
        </authorList>
    </citation>
    <scope>NUCLEOTIDE SEQUENCE [LARGE SCALE GENOMIC DNA]</scope>
    <source>
        <strain evidence="2">B10K-MSB-42743</strain>
        <tissue evidence="2">Heart</tissue>
    </source>
</reference>
<sequence length="85" mass="9214">MSFLSDIGLFTMGMWSVGLGALGAAVTGIVLANTDLFLSKPEKATLEFLEEIELKTLEPAEQRTFKAGELWKKNGAVIMAVRRPG</sequence>
<dbReference type="EMBL" id="VWPX01009718">
    <property type="protein sequence ID" value="NWI14460.1"/>
    <property type="molecule type" value="Genomic_DNA"/>
</dbReference>
<organism evidence="2 3">
    <name type="scientific">Crypturellus soui</name>
    <dbReference type="NCBI Taxonomy" id="458187"/>
    <lineage>
        <taxon>Eukaryota</taxon>
        <taxon>Metazoa</taxon>
        <taxon>Chordata</taxon>
        <taxon>Craniata</taxon>
        <taxon>Vertebrata</taxon>
        <taxon>Euteleostomi</taxon>
        <taxon>Archelosauria</taxon>
        <taxon>Archosauria</taxon>
        <taxon>Dinosauria</taxon>
        <taxon>Saurischia</taxon>
        <taxon>Theropoda</taxon>
        <taxon>Coelurosauria</taxon>
        <taxon>Aves</taxon>
        <taxon>Palaeognathae</taxon>
        <taxon>Tinamiformes</taxon>
        <taxon>Tinamidae</taxon>
        <taxon>Crypturellus</taxon>
    </lineage>
</organism>
<evidence type="ECO:0000313" key="3">
    <source>
        <dbReference type="Proteomes" id="UP000545332"/>
    </source>
</evidence>
<feature type="non-terminal residue" evidence="2">
    <location>
        <position position="85"/>
    </location>
</feature>
<dbReference type="OrthoDB" id="40334at2759"/>
<keyword evidence="1" id="KW-1133">Transmembrane helix</keyword>
<keyword evidence="1" id="KW-0812">Transmembrane</keyword>
<gene>
    <name evidence="2" type="primary">Fam213a_0</name>
    <name evidence="2" type="ORF">CRYSOU_R03622</name>
</gene>